<keyword evidence="3" id="KW-1185">Reference proteome</keyword>
<dbReference type="Gene3D" id="3.40.50.1820">
    <property type="entry name" value="alpha/beta hydrolase"/>
    <property type="match status" value="1"/>
</dbReference>
<dbReference type="OrthoDB" id="9769481at2"/>
<keyword evidence="1" id="KW-0812">Transmembrane</keyword>
<organism evidence="2 3">
    <name type="scientific">Butyrivibrio hungatei</name>
    <dbReference type="NCBI Taxonomy" id="185008"/>
    <lineage>
        <taxon>Bacteria</taxon>
        <taxon>Bacillati</taxon>
        <taxon>Bacillota</taxon>
        <taxon>Clostridia</taxon>
        <taxon>Lachnospirales</taxon>
        <taxon>Lachnospiraceae</taxon>
        <taxon>Butyrivibrio</taxon>
    </lineage>
</organism>
<dbReference type="RefSeq" id="WP_074461359.1">
    <property type="nucleotide sequence ID" value="NZ_FMUR01000004.1"/>
</dbReference>
<feature type="transmembrane region" description="Helical" evidence="1">
    <location>
        <begin position="423"/>
        <end position="440"/>
    </location>
</feature>
<keyword evidence="1" id="KW-1133">Transmembrane helix</keyword>
<feature type="transmembrane region" description="Helical" evidence="1">
    <location>
        <begin position="504"/>
        <end position="524"/>
    </location>
</feature>
<dbReference type="InterPro" id="IPR024499">
    <property type="entry name" value="Mbeg1-like"/>
</dbReference>
<evidence type="ECO:0000313" key="3">
    <source>
        <dbReference type="Proteomes" id="UP000183047"/>
    </source>
</evidence>
<evidence type="ECO:0000256" key="1">
    <source>
        <dbReference type="SAM" id="Phobius"/>
    </source>
</evidence>
<accession>A0A1G5B8J7</accession>
<keyword evidence="1" id="KW-0472">Membrane</keyword>
<dbReference type="Pfam" id="PF11187">
    <property type="entry name" value="Mbeg1-like"/>
    <property type="match status" value="1"/>
</dbReference>
<gene>
    <name evidence="2" type="ORF">SAMN02910451_00584</name>
</gene>
<sequence>MANLVNYIKWRGDLGFEQSPFNEVDNLAFSLLIYNDLNGIVPDSATGGEITVKKAADIYFSTHPKDGLSRVDFDWVLLYMAKSKRFGELTLSDYLDVNDMDKDMLITAMTIHFPDGSLFVSFRGTTMDIDDWRMDFKISFEEIMAQKEAVNYLRYILSKYAGDVYVGGHSKGGNLAVYSAMNLPNIVQQRIKHVYSNDGPGICPELLDERKFANVKWKLTHIVPTYSIVGMLFELDVPHKIVASDGERMLQHSGMTWKVDGDHFVTKKHLTEESSALNRVIDDWIENATMEQREAFTRDIFDAMKAGGAVSLYDISKGGFHDFGTILLSAAQSESKTKIILGKFFGSLWREFEKIRVMEALKTQQGLVDAFLILLGIVFLAIPKAIYNMIGGAVALTCALFSASRILKAGTRDEKAFIKRGRMLFHIIVMSFMVFIVSNVERIPRWTNAFISIVFFTMAAASVQYVIKHKKTIKRSGSFWMILIAVVNLNIGIISLATPQRLTSVKSLTVGSYLVLIGIVRLLIQILSKRPSPKDNGYSYESED</sequence>
<dbReference type="Proteomes" id="UP000183047">
    <property type="component" value="Unassembled WGS sequence"/>
</dbReference>
<reference evidence="3" key="1">
    <citation type="submission" date="2016-10" db="EMBL/GenBank/DDBJ databases">
        <authorList>
            <person name="Varghese N."/>
            <person name="Submissions S."/>
        </authorList>
    </citation>
    <scope>NUCLEOTIDE SEQUENCE [LARGE SCALE GENOMIC DNA]</scope>
    <source>
        <strain evidence="3">XBD2006</strain>
    </source>
</reference>
<feature type="transmembrane region" description="Helical" evidence="1">
    <location>
        <begin position="479"/>
        <end position="498"/>
    </location>
</feature>
<evidence type="ECO:0000313" key="2">
    <source>
        <dbReference type="EMBL" id="SCX86406.1"/>
    </source>
</evidence>
<feature type="transmembrane region" description="Helical" evidence="1">
    <location>
        <begin position="389"/>
        <end position="407"/>
    </location>
</feature>
<feature type="transmembrane region" description="Helical" evidence="1">
    <location>
        <begin position="446"/>
        <end position="467"/>
    </location>
</feature>
<dbReference type="SUPFAM" id="SSF53474">
    <property type="entry name" value="alpha/beta-Hydrolases"/>
    <property type="match status" value="1"/>
</dbReference>
<dbReference type="InterPro" id="IPR029058">
    <property type="entry name" value="AB_hydrolase_fold"/>
</dbReference>
<name>A0A1G5B8J7_9FIRM</name>
<dbReference type="AlphaFoldDB" id="A0A1G5B8J7"/>
<protein>
    <recommendedName>
        <fullName evidence="4">DUF2974 domain-containing protein</fullName>
    </recommendedName>
</protein>
<evidence type="ECO:0008006" key="4">
    <source>
        <dbReference type="Google" id="ProtNLM"/>
    </source>
</evidence>
<proteinExistence type="predicted"/>
<dbReference type="EMBL" id="FMUR01000004">
    <property type="protein sequence ID" value="SCX86406.1"/>
    <property type="molecule type" value="Genomic_DNA"/>
</dbReference>